<dbReference type="AlphaFoldDB" id="M7ZX35"/>
<organism evidence="2">
    <name type="scientific">Triticum urartu</name>
    <name type="common">Red wild einkorn</name>
    <name type="synonym">Crithodium urartu</name>
    <dbReference type="NCBI Taxonomy" id="4572"/>
    <lineage>
        <taxon>Eukaryota</taxon>
        <taxon>Viridiplantae</taxon>
        <taxon>Streptophyta</taxon>
        <taxon>Embryophyta</taxon>
        <taxon>Tracheophyta</taxon>
        <taxon>Spermatophyta</taxon>
        <taxon>Magnoliopsida</taxon>
        <taxon>Liliopsida</taxon>
        <taxon>Poales</taxon>
        <taxon>Poaceae</taxon>
        <taxon>BOP clade</taxon>
        <taxon>Pooideae</taxon>
        <taxon>Triticodae</taxon>
        <taxon>Triticeae</taxon>
        <taxon>Triticinae</taxon>
        <taxon>Triticum</taxon>
    </lineage>
</organism>
<gene>
    <name evidence="2" type="ORF">TRIUR3_26964</name>
</gene>
<name>M7ZX35_TRIUA</name>
<feature type="region of interest" description="Disordered" evidence="1">
    <location>
        <begin position="36"/>
        <end position="61"/>
    </location>
</feature>
<evidence type="ECO:0000256" key="1">
    <source>
        <dbReference type="SAM" id="MobiDB-lite"/>
    </source>
</evidence>
<feature type="compositionally biased region" description="Polar residues" evidence="1">
    <location>
        <begin position="41"/>
        <end position="61"/>
    </location>
</feature>
<accession>M7ZX35</accession>
<dbReference type="EMBL" id="KD015451">
    <property type="protein sequence ID" value="EMS67738.1"/>
    <property type="molecule type" value="Genomic_DNA"/>
</dbReference>
<reference evidence="2" key="1">
    <citation type="journal article" date="2013" name="Nature">
        <title>Draft genome of the wheat A-genome progenitor Triticum urartu.</title>
        <authorList>
            <person name="Ling H.Q."/>
            <person name="Zhao S."/>
            <person name="Liu D."/>
            <person name="Wang J."/>
            <person name="Sun H."/>
            <person name="Zhang C."/>
            <person name="Fan H."/>
            <person name="Li D."/>
            <person name="Dong L."/>
            <person name="Tao Y."/>
            <person name="Gao C."/>
            <person name="Wu H."/>
            <person name="Li Y."/>
            <person name="Cui Y."/>
            <person name="Guo X."/>
            <person name="Zheng S."/>
            <person name="Wang B."/>
            <person name="Yu K."/>
            <person name="Liang Q."/>
            <person name="Yang W."/>
            <person name="Lou X."/>
            <person name="Chen J."/>
            <person name="Feng M."/>
            <person name="Jian J."/>
            <person name="Zhang X."/>
            <person name="Luo G."/>
            <person name="Jiang Y."/>
            <person name="Liu J."/>
            <person name="Wang Z."/>
            <person name="Sha Y."/>
            <person name="Zhang B."/>
            <person name="Wu H."/>
            <person name="Tang D."/>
            <person name="Shen Q."/>
            <person name="Xue P."/>
            <person name="Zou S."/>
            <person name="Wang X."/>
            <person name="Liu X."/>
            <person name="Wang F."/>
            <person name="Yang Y."/>
            <person name="An X."/>
            <person name="Dong Z."/>
            <person name="Zhang K."/>
            <person name="Zhang X."/>
            <person name="Luo M.C."/>
            <person name="Dvorak J."/>
            <person name="Tong Y."/>
            <person name="Wang J."/>
            <person name="Yang H."/>
            <person name="Li Z."/>
            <person name="Wang D."/>
            <person name="Zhang A."/>
            <person name="Wang J."/>
        </authorList>
    </citation>
    <scope>NUCLEOTIDE SEQUENCE</scope>
</reference>
<protein>
    <submittedName>
        <fullName evidence="2">Uncharacterized protein</fullName>
    </submittedName>
</protein>
<evidence type="ECO:0000313" key="2">
    <source>
        <dbReference type="EMBL" id="EMS67738.1"/>
    </source>
</evidence>
<sequence length="61" mass="6427">MVATVKGFFTDLGRHGHAAPQGLSIETSCPSCVEHDAPLSQGPSTSLHIDPSWTSVEDSSF</sequence>
<proteinExistence type="predicted"/>